<gene>
    <name evidence="3" type="ORF">D9611_014245</name>
</gene>
<organism evidence="3 4">
    <name type="scientific">Ephemerocybe angulata</name>
    <dbReference type="NCBI Taxonomy" id="980116"/>
    <lineage>
        <taxon>Eukaryota</taxon>
        <taxon>Fungi</taxon>
        <taxon>Dikarya</taxon>
        <taxon>Basidiomycota</taxon>
        <taxon>Agaricomycotina</taxon>
        <taxon>Agaricomycetes</taxon>
        <taxon>Agaricomycetidae</taxon>
        <taxon>Agaricales</taxon>
        <taxon>Agaricineae</taxon>
        <taxon>Psathyrellaceae</taxon>
        <taxon>Ephemerocybe</taxon>
    </lineage>
</organism>
<evidence type="ECO:0000256" key="2">
    <source>
        <dbReference type="SAM" id="SignalP"/>
    </source>
</evidence>
<evidence type="ECO:0000313" key="4">
    <source>
        <dbReference type="Proteomes" id="UP000541558"/>
    </source>
</evidence>
<dbReference type="OrthoDB" id="3072213at2759"/>
<feature type="chain" id="PRO_5034803279" description="C2H2-type domain-containing protein" evidence="2">
    <location>
        <begin position="22"/>
        <end position="124"/>
    </location>
</feature>
<feature type="region of interest" description="Disordered" evidence="1">
    <location>
        <begin position="74"/>
        <end position="95"/>
    </location>
</feature>
<reference evidence="3 4" key="1">
    <citation type="journal article" date="2020" name="ISME J.">
        <title>Uncovering the hidden diversity of litter-decomposition mechanisms in mushroom-forming fungi.</title>
        <authorList>
            <person name="Floudas D."/>
            <person name="Bentzer J."/>
            <person name="Ahren D."/>
            <person name="Johansson T."/>
            <person name="Persson P."/>
            <person name="Tunlid A."/>
        </authorList>
    </citation>
    <scope>NUCLEOTIDE SEQUENCE [LARGE SCALE GENOMIC DNA]</scope>
    <source>
        <strain evidence="3 4">CBS 175.51</strain>
    </source>
</reference>
<protein>
    <recommendedName>
        <fullName evidence="5">C2H2-type domain-containing protein</fullName>
    </recommendedName>
</protein>
<accession>A0A8H5B841</accession>
<sequence>MRLNIITFLPLFAALASSVSGYYADEFDSRDYVDELSTREINQELRRREIVAELADFSTRDLLDAISMKLERRGGNQPSRWGKNEVVDPEKSRPVHKPKCYYCNKEYKTQAEATACGNTHSKRR</sequence>
<keyword evidence="2" id="KW-0732">Signal</keyword>
<feature type="compositionally biased region" description="Basic and acidic residues" evidence="1">
    <location>
        <begin position="82"/>
        <end position="93"/>
    </location>
</feature>
<proteinExistence type="predicted"/>
<name>A0A8H5B841_9AGAR</name>
<dbReference type="AlphaFoldDB" id="A0A8H5B841"/>
<dbReference type="Proteomes" id="UP000541558">
    <property type="component" value="Unassembled WGS sequence"/>
</dbReference>
<keyword evidence="4" id="KW-1185">Reference proteome</keyword>
<evidence type="ECO:0000313" key="3">
    <source>
        <dbReference type="EMBL" id="KAF5318332.1"/>
    </source>
</evidence>
<evidence type="ECO:0008006" key="5">
    <source>
        <dbReference type="Google" id="ProtNLM"/>
    </source>
</evidence>
<feature type="signal peptide" evidence="2">
    <location>
        <begin position="1"/>
        <end position="21"/>
    </location>
</feature>
<evidence type="ECO:0000256" key="1">
    <source>
        <dbReference type="SAM" id="MobiDB-lite"/>
    </source>
</evidence>
<dbReference type="EMBL" id="JAACJK010000179">
    <property type="protein sequence ID" value="KAF5318332.1"/>
    <property type="molecule type" value="Genomic_DNA"/>
</dbReference>
<comment type="caution">
    <text evidence="3">The sequence shown here is derived from an EMBL/GenBank/DDBJ whole genome shotgun (WGS) entry which is preliminary data.</text>
</comment>